<proteinExistence type="inferred from homology"/>
<gene>
    <name evidence="2" type="ORF">AYL99_12095</name>
</gene>
<dbReference type="InterPro" id="IPR006175">
    <property type="entry name" value="YjgF/YER057c/UK114"/>
</dbReference>
<dbReference type="GO" id="GO:0019239">
    <property type="term" value="F:deaminase activity"/>
    <property type="evidence" value="ECO:0007669"/>
    <property type="project" value="TreeGrafter"/>
</dbReference>
<comment type="caution">
    <text evidence="2">The sequence shown here is derived from an EMBL/GenBank/DDBJ whole genome shotgun (WGS) entry which is preliminary data.</text>
</comment>
<name>A0A178Z3D6_9EURO</name>
<reference evidence="2 3" key="1">
    <citation type="submission" date="2016-04" db="EMBL/GenBank/DDBJ databases">
        <title>Draft genome of Fonsecaea erecta CBS 125763.</title>
        <authorList>
            <person name="Weiss V.A."/>
            <person name="Vicente V.A."/>
            <person name="Raittz R.T."/>
            <person name="Moreno L.F."/>
            <person name="De Souza E.M."/>
            <person name="Pedrosa F.O."/>
            <person name="Steffens M.B."/>
            <person name="Faoro H."/>
            <person name="Tadra-Sfeir M.Z."/>
            <person name="Najafzadeh M.J."/>
            <person name="Felipe M.S."/>
            <person name="Teixeira M."/>
            <person name="Sun J."/>
            <person name="Xi L."/>
            <person name="Gomes R."/>
            <person name="De Azevedo C.M."/>
            <person name="Salgado C.G."/>
            <person name="Da Silva M.B."/>
            <person name="Nascimento M.F."/>
            <person name="Queiroz-Telles F."/>
            <person name="Attili D.S."/>
            <person name="Gorbushina A."/>
        </authorList>
    </citation>
    <scope>NUCLEOTIDE SEQUENCE [LARGE SCALE GENOMIC DNA]</scope>
    <source>
        <strain evidence="2 3">CBS 125763</strain>
    </source>
</reference>
<keyword evidence="3" id="KW-1185">Reference proteome</keyword>
<dbReference type="GO" id="GO:0005829">
    <property type="term" value="C:cytosol"/>
    <property type="evidence" value="ECO:0007669"/>
    <property type="project" value="TreeGrafter"/>
</dbReference>
<dbReference type="OrthoDB" id="309640at2759"/>
<organism evidence="2 3">
    <name type="scientific">Fonsecaea erecta</name>
    <dbReference type="NCBI Taxonomy" id="1367422"/>
    <lineage>
        <taxon>Eukaryota</taxon>
        <taxon>Fungi</taxon>
        <taxon>Dikarya</taxon>
        <taxon>Ascomycota</taxon>
        <taxon>Pezizomycotina</taxon>
        <taxon>Eurotiomycetes</taxon>
        <taxon>Chaetothyriomycetidae</taxon>
        <taxon>Chaetothyriales</taxon>
        <taxon>Herpotrichiellaceae</taxon>
        <taxon>Fonsecaea</taxon>
    </lineage>
</organism>
<dbReference type="PANTHER" id="PTHR11803:SF58">
    <property type="entry name" value="PROTEIN HMF1-RELATED"/>
    <property type="match status" value="1"/>
</dbReference>
<dbReference type="SUPFAM" id="SSF55298">
    <property type="entry name" value="YjgF-like"/>
    <property type="match status" value="1"/>
</dbReference>
<accession>A0A178Z3D6</accession>
<evidence type="ECO:0000313" key="2">
    <source>
        <dbReference type="EMBL" id="OAP53723.1"/>
    </source>
</evidence>
<dbReference type="Proteomes" id="UP000078343">
    <property type="component" value="Unassembled WGS sequence"/>
</dbReference>
<dbReference type="Pfam" id="PF01042">
    <property type="entry name" value="Ribonuc_L-PSP"/>
    <property type="match status" value="1"/>
</dbReference>
<evidence type="ECO:0000313" key="3">
    <source>
        <dbReference type="Proteomes" id="UP000078343"/>
    </source>
</evidence>
<dbReference type="CDD" id="cd00448">
    <property type="entry name" value="YjgF_YER057c_UK114_family"/>
    <property type="match status" value="1"/>
</dbReference>
<dbReference type="Gene3D" id="3.30.1330.40">
    <property type="entry name" value="RutC-like"/>
    <property type="match status" value="1"/>
</dbReference>
<dbReference type="EMBL" id="LVYI01000035">
    <property type="protein sequence ID" value="OAP53723.1"/>
    <property type="molecule type" value="Genomic_DNA"/>
</dbReference>
<dbReference type="InterPro" id="IPR035959">
    <property type="entry name" value="RutC-like_sf"/>
</dbReference>
<dbReference type="AlphaFoldDB" id="A0A178Z3D6"/>
<sequence>MSPPDHITLLNPKDLFDSAPSFSHVAVASPGVSMIYCAGQVGADINREPAATFEEQARLAFNNVKSCLREAGATPKDVVKLTYYVVNWSPERAPLFRKALLEFLTDENGYVHRMATTLVSVAGLADPRWQVEIDAVAAIKAKL</sequence>
<comment type="similarity">
    <text evidence="1">Belongs to the RutC family.</text>
</comment>
<dbReference type="RefSeq" id="XP_018687090.1">
    <property type="nucleotide sequence ID" value="XM_018843576.1"/>
</dbReference>
<evidence type="ECO:0000256" key="1">
    <source>
        <dbReference type="ARBA" id="ARBA00010552"/>
    </source>
</evidence>
<dbReference type="PANTHER" id="PTHR11803">
    <property type="entry name" value="2-IMINOBUTANOATE/2-IMINOPROPANOATE DEAMINASE RIDA"/>
    <property type="match status" value="1"/>
</dbReference>
<dbReference type="GeneID" id="30016260"/>
<dbReference type="STRING" id="1367422.A0A178Z3D6"/>
<protein>
    <submittedName>
        <fullName evidence="2">Uncharacterized protein</fullName>
    </submittedName>
</protein>